<keyword evidence="1" id="KW-1133">Transmembrane helix</keyword>
<evidence type="ECO:0000313" key="2">
    <source>
        <dbReference type="EMBL" id="MFC7669450.1"/>
    </source>
</evidence>
<accession>A0ABW2U843</accession>
<dbReference type="EMBL" id="JBHTEK010000001">
    <property type="protein sequence ID" value="MFC7669450.1"/>
    <property type="molecule type" value="Genomic_DNA"/>
</dbReference>
<feature type="transmembrane region" description="Helical" evidence="1">
    <location>
        <begin position="145"/>
        <end position="164"/>
    </location>
</feature>
<keyword evidence="1" id="KW-0812">Transmembrane</keyword>
<proteinExistence type="predicted"/>
<evidence type="ECO:0008006" key="4">
    <source>
        <dbReference type="Google" id="ProtNLM"/>
    </source>
</evidence>
<gene>
    <name evidence="2" type="ORF">ACFQT0_20355</name>
</gene>
<keyword evidence="1" id="KW-0472">Membrane</keyword>
<protein>
    <recommendedName>
        <fullName evidence="4">DUF3592 domain-containing protein</fullName>
    </recommendedName>
</protein>
<dbReference type="Proteomes" id="UP001596513">
    <property type="component" value="Unassembled WGS sequence"/>
</dbReference>
<dbReference type="RefSeq" id="WP_380204952.1">
    <property type="nucleotide sequence ID" value="NZ_JBHTEK010000001.1"/>
</dbReference>
<keyword evidence="3" id="KW-1185">Reference proteome</keyword>
<evidence type="ECO:0000256" key="1">
    <source>
        <dbReference type="SAM" id="Phobius"/>
    </source>
</evidence>
<sequence>MSSSAYNEPAHIFAKSMFGVATIISLGFVILTRGQKQKHEFDSITAPISSIGRTFPGSFNRHEEKTRYVQVGNYPKAFELFIGHDTGDFSPAFEKVDALKAGDIVTLYYDEEHTHAADNETVNRLAQFIDKGGKPYFIRGSKDKYGGYGAIGAGVLIGLTLLILKKKGTIE</sequence>
<name>A0ABW2U843_9BACT</name>
<reference evidence="3" key="1">
    <citation type="journal article" date="2019" name="Int. J. Syst. Evol. Microbiol.">
        <title>The Global Catalogue of Microorganisms (GCM) 10K type strain sequencing project: providing services to taxonomists for standard genome sequencing and annotation.</title>
        <authorList>
            <consortium name="The Broad Institute Genomics Platform"/>
            <consortium name="The Broad Institute Genome Sequencing Center for Infectious Disease"/>
            <person name="Wu L."/>
            <person name="Ma J."/>
        </authorList>
    </citation>
    <scope>NUCLEOTIDE SEQUENCE [LARGE SCALE GENOMIC DNA]</scope>
    <source>
        <strain evidence="3">JCM 19635</strain>
    </source>
</reference>
<comment type="caution">
    <text evidence="2">The sequence shown here is derived from an EMBL/GenBank/DDBJ whole genome shotgun (WGS) entry which is preliminary data.</text>
</comment>
<feature type="transmembrane region" description="Helical" evidence="1">
    <location>
        <begin position="12"/>
        <end position="31"/>
    </location>
</feature>
<organism evidence="2 3">
    <name type="scientific">Hymenobacter humi</name>
    <dbReference type="NCBI Taxonomy" id="1411620"/>
    <lineage>
        <taxon>Bacteria</taxon>
        <taxon>Pseudomonadati</taxon>
        <taxon>Bacteroidota</taxon>
        <taxon>Cytophagia</taxon>
        <taxon>Cytophagales</taxon>
        <taxon>Hymenobacteraceae</taxon>
        <taxon>Hymenobacter</taxon>
    </lineage>
</organism>
<evidence type="ECO:0000313" key="3">
    <source>
        <dbReference type="Proteomes" id="UP001596513"/>
    </source>
</evidence>